<dbReference type="RefSeq" id="WP_271220833.1">
    <property type="nucleotide sequence ID" value="NZ_BAAAVD010000037.1"/>
</dbReference>
<dbReference type="Proteomes" id="UP001143474">
    <property type="component" value="Unassembled WGS sequence"/>
</dbReference>
<organism evidence="1 2">
    <name type="scientific">Streptosporangium carneum</name>
    <dbReference type="NCBI Taxonomy" id="47481"/>
    <lineage>
        <taxon>Bacteria</taxon>
        <taxon>Bacillati</taxon>
        <taxon>Actinomycetota</taxon>
        <taxon>Actinomycetes</taxon>
        <taxon>Streptosporangiales</taxon>
        <taxon>Streptosporangiaceae</taxon>
        <taxon>Streptosporangium</taxon>
    </lineage>
</organism>
<evidence type="ECO:0000313" key="1">
    <source>
        <dbReference type="EMBL" id="GLK12503.1"/>
    </source>
</evidence>
<dbReference type="AlphaFoldDB" id="A0A9W6I7A8"/>
<name>A0A9W6I7A8_9ACTN</name>
<accession>A0A9W6I7A8</accession>
<comment type="caution">
    <text evidence="1">The sequence shown here is derived from an EMBL/GenBank/DDBJ whole genome shotgun (WGS) entry which is preliminary data.</text>
</comment>
<proteinExistence type="predicted"/>
<reference evidence="1" key="2">
    <citation type="submission" date="2023-01" db="EMBL/GenBank/DDBJ databases">
        <authorList>
            <person name="Sun Q."/>
            <person name="Evtushenko L."/>
        </authorList>
    </citation>
    <scope>NUCLEOTIDE SEQUENCE</scope>
    <source>
        <strain evidence="1">VKM Ac-2007</strain>
    </source>
</reference>
<gene>
    <name evidence="1" type="ORF">GCM10017600_59130</name>
</gene>
<reference evidence="1" key="1">
    <citation type="journal article" date="2014" name="Int. J. Syst. Evol. Microbiol.">
        <title>Complete genome sequence of Corynebacterium casei LMG S-19264T (=DSM 44701T), isolated from a smear-ripened cheese.</title>
        <authorList>
            <consortium name="US DOE Joint Genome Institute (JGI-PGF)"/>
            <person name="Walter F."/>
            <person name="Albersmeier A."/>
            <person name="Kalinowski J."/>
            <person name="Ruckert C."/>
        </authorList>
    </citation>
    <scope>NUCLEOTIDE SEQUENCE</scope>
    <source>
        <strain evidence="1">VKM Ac-2007</strain>
    </source>
</reference>
<sequence length="101" mass="10853">MLLRERGPRRSGTPTSRALRDEFAEGPGTVTYHYGSFAFEKGEPAGSDAFQVDEGDVGAEIRGTGGGADFTRMLGVDVRRRYPMDLRKPGAGSLASGRMIT</sequence>
<dbReference type="EMBL" id="BSEV01000017">
    <property type="protein sequence ID" value="GLK12503.1"/>
    <property type="molecule type" value="Genomic_DNA"/>
</dbReference>
<keyword evidence="2" id="KW-1185">Reference proteome</keyword>
<evidence type="ECO:0000313" key="2">
    <source>
        <dbReference type="Proteomes" id="UP001143474"/>
    </source>
</evidence>
<protein>
    <submittedName>
        <fullName evidence="1">Uncharacterized protein</fullName>
    </submittedName>
</protein>